<feature type="signal peptide" evidence="1">
    <location>
        <begin position="1"/>
        <end position="21"/>
    </location>
</feature>
<dbReference type="EMBL" id="JBHSHD010000003">
    <property type="protein sequence ID" value="MFC4819294.1"/>
    <property type="molecule type" value="Genomic_DNA"/>
</dbReference>
<sequence length="172" mass="18173">MRRGLCSIAWIGAFVATTAGAHGMATTSVCGEARQRQVAQFHFTQAQLTDYEHCIKQQQSSCANVPLDGPGQATGGLTECRPQYCTEVALNLPTHSLNGPVYTTMSCGVVDDAWGRAAHMAADYCAAQSPTGSATSQVLSPATFLDPSYHHSLYSADQGLSGICVQCVEPTQ</sequence>
<dbReference type="Proteomes" id="UP001595886">
    <property type="component" value="Unassembled WGS sequence"/>
</dbReference>
<reference evidence="3" key="1">
    <citation type="journal article" date="2019" name="Int. J. Syst. Evol. Microbiol.">
        <title>The Global Catalogue of Microorganisms (GCM) 10K type strain sequencing project: providing services to taxonomists for standard genome sequencing and annotation.</title>
        <authorList>
            <consortium name="The Broad Institute Genomics Platform"/>
            <consortium name="The Broad Institute Genome Sequencing Center for Infectious Disease"/>
            <person name="Wu L."/>
            <person name="Ma J."/>
        </authorList>
    </citation>
    <scope>NUCLEOTIDE SEQUENCE [LARGE SCALE GENOMIC DNA]</scope>
    <source>
        <strain evidence="3">CCUG 30340</strain>
    </source>
</reference>
<organism evidence="2 3">
    <name type="scientific">Dokdonella ginsengisoli</name>
    <dbReference type="NCBI Taxonomy" id="363846"/>
    <lineage>
        <taxon>Bacteria</taxon>
        <taxon>Pseudomonadati</taxon>
        <taxon>Pseudomonadota</taxon>
        <taxon>Gammaproteobacteria</taxon>
        <taxon>Lysobacterales</taxon>
        <taxon>Rhodanobacteraceae</taxon>
        <taxon>Dokdonella</taxon>
    </lineage>
</organism>
<dbReference type="RefSeq" id="WP_380019049.1">
    <property type="nucleotide sequence ID" value="NZ_JBHSHD010000003.1"/>
</dbReference>
<name>A0ABV9QSA2_9GAMM</name>
<evidence type="ECO:0000313" key="2">
    <source>
        <dbReference type="EMBL" id="MFC4819294.1"/>
    </source>
</evidence>
<comment type="caution">
    <text evidence="2">The sequence shown here is derived from an EMBL/GenBank/DDBJ whole genome shotgun (WGS) entry which is preliminary data.</text>
</comment>
<feature type="chain" id="PRO_5045220381" description="Secreted protein" evidence="1">
    <location>
        <begin position="22"/>
        <end position="172"/>
    </location>
</feature>
<gene>
    <name evidence="2" type="ORF">ACFO6Q_03100</name>
</gene>
<proteinExistence type="predicted"/>
<keyword evidence="1" id="KW-0732">Signal</keyword>
<keyword evidence="3" id="KW-1185">Reference proteome</keyword>
<accession>A0ABV9QSA2</accession>
<evidence type="ECO:0000256" key="1">
    <source>
        <dbReference type="SAM" id="SignalP"/>
    </source>
</evidence>
<evidence type="ECO:0008006" key="4">
    <source>
        <dbReference type="Google" id="ProtNLM"/>
    </source>
</evidence>
<evidence type="ECO:0000313" key="3">
    <source>
        <dbReference type="Proteomes" id="UP001595886"/>
    </source>
</evidence>
<protein>
    <recommendedName>
        <fullName evidence="4">Secreted protein</fullName>
    </recommendedName>
</protein>